<organism evidence="1 2">
    <name type="scientific">Thiohalospira halophila DSM 15071</name>
    <dbReference type="NCBI Taxonomy" id="1123397"/>
    <lineage>
        <taxon>Bacteria</taxon>
        <taxon>Pseudomonadati</taxon>
        <taxon>Pseudomonadota</taxon>
        <taxon>Gammaproteobacteria</taxon>
        <taxon>Thiohalospirales</taxon>
        <taxon>Thiohalospiraceae</taxon>
        <taxon>Thiohalospira</taxon>
    </lineage>
</organism>
<dbReference type="STRING" id="1123397.SAMN05660831_02075"/>
<dbReference type="EMBL" id="FOMJ01000007">
    <property type="protein sequence ID" value="SFD67405.1"/>
    <property type="molecule type" value="Genomic_DNA"/>
</dbReference>
<accession>A0A1I1U9U1</accession>
<evidence type="ECO:0000313" key="2">
    <source>
        <dbReference type="Proteomes" id="UP000198611"/>
    </source>
</evidence>
<protein>
    <submittedName>
        <fullName evidence="1">Uncharacterized protein</fullName>
    </submittedName>
</protein>
<proteinExistence type="predicted"/>
<keyword evidence="2" id="KW-1185">Reference proteome</keyword>
<sequence length="215" mass="23179">MADPSATSDQGPTPAPTRQAALVAWAQQMIQRTGSSERDFALRVGEQYRATVPPDQQSLPWPDPDQAESADEYSRLVDSARKRVERYLRGDNALPVELEEAWVSALGGEWSTGCRRELARRMGLLGARLPEEGAEATVTDAGALLRTAGAAVEALAPIVADGVVDEHDRPHVGRALSQIANAQAELTTWIQRLSAVLDDEETVHLYAVEGGRDAG</sequence>
<dbReference type="AlphaFoldDB" id="A0A1I1U9U1"/>
<dbReference type="RefSeq" id="WP_143613235.1">
    <property type="nucleotide sequence ID" value="NZ_FOMJ01000007.1"/>
</dbReference>
<evidence type="ECO:0000313" key="1">
    <source>
        <dbReference type="EMBL" id="SFD67405.1"/>
    </source>
</evidence>
<dbReference type="Proteomes" id="UP000198611">
    <property type="component" value="Unassembled WGS sequence"/>
</dbReference>
<gene>
    <name evidence="1" type="ORF">SAMN05660831_02075</name>
</gene>
<reference evidence="1 2" key="1">
    <citation type="submission" date="2016-10" db="EMBL/GenBank/DDBJ databases">
        <authorList>
            <person name="de Groot N.N."/>
        </authorList>
    </citation>
    <scope>NUCLEOTIDE SEQUENCE [LARGE SCALE GENOMIC DNA]</scope>
    <source>
        <strain evidence="1 2">HL3</strain>
    </source>
</reference>
<name>A0A1I1U9U1_9GAMM</name>
<dbReference type="OrthoDB" id="6041581at2"/>